<dbReference type="OrthoDB" id="9759785at2"/>
<dbReference type="NCBIfam" id="NF006914">
    <property type="entry name" value="PRK09404.1"/>
    <property type="match status" value="1"/>
</dbReference>
<dbReference type="Pfam" id="PF16870">
    <property type="entry name" value="OxoGdeHyase_C"/>
    <property type="match status" value="1"/>
</dbReference>
<evidence type="ECO:0000256" key="4">
    <source>
        <dbReference type="ARBA" id="ARBA00012280"/>
    </source>
</evidence>
<dbReference type="Pfam" id="PF02779">
    <property type="entry name" value="Transket_pyr"/>
    <property type="match status" value="1"/>
</dbReference>
<organism evidence="8 9">
    <name type="scientific">Buchnera aphidicola</name>
    <name type="common">Therioaphis trifolii</name>
    <dbReference type="NCBI Taxonomy" id="1241884"/>
    <lineage>
        <taxon>Bacteria</taxon>
        <taxon>Pseudomonadati</taxon>
        <taxon>Pseudomonadota</taxon>
        <taxon>Gammaproteobacteria</taxon>
        <taxon>Enterobacterales</taxon>
        <taxon>Erwiniaceae</taxon>
        <taxon>Buchnera</taxon>
    </lineage>
</organism>
<keyword evidence="5 8" id="KW-0560">Oxidoreductase</keyword>
<dbReference type="EMBL" id="CP032996">
    <property type="protein sequence ID" value="QCI27203.1"/>
    <property type="molecule type" value="Genomic_DNA"/>
</dbReference>
<dbReference type="Gene3D" id="3.40.50.11610">
    <property type="entry name" value="Multifunctional 2-oxoglutarate metabolism enzyme, C-terminal domain"/>
    <property type="match status" value="1"/>
</dbReference>
<dbReference type="Pfam" id="PF16078">
    <property type="entry name" value="2-oxogl_dehyd_N"/>
    <property type="match status" value="1"/>
</dbReference>
<evidence type="ECO:0000313" key="9">
    <source>
        <dbReference type="Proteomes" id="UP000298603"/>
    </source>
</evidence>
<sequence length="895" mass="105456">MKKEINNKFFKCSSLNQLYIEKIYQKFIKNPNLVSVYWKKFFKNNEHDFENINLLQINNEKNVFQYEKLKILKFIKYIRKYGHQYSNTNPLKNVLTKDKLYSLIFNDFCLRNDDINNIDSIFKKNNNFKKIYLKFTNIYCQSIGIEYMHISNINEKKWLQKYIEKKKLEFQIPKKKQKKILKQLIKSEVFEKYLHAKFPGSKRFSLEGCEVLISLLKEIIYYTYNKITKKIIIGMAHRGRLNVLVNILNKNISDLCNEFSEKYKISYGTGDAKYHLGMTSQIKIKDKIIEIDLKSNPSHLEIINPVVMGSSRAYIDQCQLKDTNCILPINIHGDAAIIGQGVNQELLNMSQTRNYFIGGILHIVINNQIGFTTSNIKDIRSSQYCTDIAKMIQSPVFHVNADDPEAVIFVTKLALDFKYKFKKDVFIDLICYRRRGHNEADEPSVTQPLMYKKIKQHKTICQIYHKYLMSEIQLDSNYLNNEIEKQRNKLNRLTFIKKINHNNLNIFINKKKYILKEDLELLFKKINYIPKFINLHERVLKIYKERQNMILNDQLFDWGSLETLAYANILSQGISCRLSGEDVGRGTFFHRHAIVYDQKNGSSYIPLNHLKKNQGKFYICNSVLSEEAVLAFEYGYSIDSKNTINIWEAQFGDFFNGAQIVIDQFISSGEQKWGIKSKLIMLLPHGYEGQGPEHSSARLERFLQLSSQNNIKICIPSTSAQMYHILIHQSFCENIKPLIILTPKSLLRNPMTYSNFLEIKNGKFYKIIDEIKNFKKNNIKKIIFCSGKIYYDLFNERENQKIKNIILIRIEQLYPFPKYEILKLINFYKNKQFYWCQEEPKNQGAWYYMYHKFKKIIPNNTLKYIGRTSSAAPAVGCLCVHKNQQKKIIFDALNV</sequence>
<dbReference type="NCBIfam" id="TIGR00239">
    <property type="entry name" value="2oxo_dh_E1"/>
    <property type="match status" value="1"/>
</dbReference>
<dbReference type="InterPro" id="IPR029061">
    <property type="entry name" value="THDP-binding"/>
</dbReference>
<dbReference type="InterPro" id="IPR032106">
    <property type="entry name" value="2-oxogl_dehyd_N"/>
</dbReference>
<accession>A0A4D6YG81</accession>
<dbReference type="Proteomes" id="UP000298603">
    <property type="component" value="Chromosome"/>
</dbReference>
<dbReference type="InterPro" id="IPR011603">
    <property type="entry name" value="2oxoglutarate_DH_E1"/>
</dbReference>
<dbReference type="InterPro" id="IPR005475">
    <property type="entry name" value="Transketolase-like_Pyr-bd"/>
</dbReference>
<dbReference type="SMART" id="SM00861">
    <property type="entry name" value="Transket_pyr"/>
    <property type="match status" value="1"/>
</dbReference>
<dbReference type="InterPro" id="IPR031717">
    <property type="entry name" value="ODO-1/KGD_C"/>
</dbReference>
<dbReference type="GO" id="GO:0004591">
    <property type="term" value="F:oxoglutarate dehydrogenase (succinyl-transferring) activity"/>
    <property type="evidence" value="ECO:0007669"/>
    <property type="project" value="UniProtKB-EC"/>
</dbReference>
<dbReference type="SUPFAM" id="SSF52518">
    <property type="entry name" value="Thiamin diphosphate-binding fold (THDP-binding)"/>
    <property type="match status" value="2"/>
</dbReference>
<keyword evidence="9" id="KW-1185">Reference proteome</keyword>
<keyword evidence="6" id="KW-0786">Thiamine pyrophosphate</keyword>
<evidence type="ECO:0000256" key="2">
    <source>
        <dbReference type="ARBA" id="ARBA00003906"/>
    </source>
</evidence>
<dbReference type="AlphaFoldDB" id="A0A4D6YG81"/>
<dbReference type="PIRSF" id="PIRSF000157">
    <property type="entry name" value="Oxoglu_dh_E1"/>
    <property type="match status" value="1"/>
</dbReference>
<dbReference type="Pfam" id="PF00676">
    <property type="entry name" value="E1_dh"/>
    <property type="match status" value="1"/>
</dbReference>
<dbReference type="InterPro" id="IPR001017">
    <property type="entry name" value="DH_E1"/>
</dbReference>
<evidence type="ECO:0000313" key="8">
    <source>
        <dbReference type="EMBL" id="QCI27203.1"/>
    </source>
</evidence>
<dbReference type="GO" id="GO:0030976">
    <property type="term" value="F:thiamine pyrophosphate binding"/>
    <property type="evidence" value="ECO:0007669"/>
    <property type="project" value="InterPro"/>
</dbReference>
<feature type="domain" description="Transketolase-like pyrimidine-binding" evidence="7">
    <location>
        <begin position="556"/>
        <end position="749"/>
    </location>
</feature>
<proteinExistence type="inferred from homology"/>
<dbReference type="GO" id="GO:0006099">
    <property type="term" value="P:tricarboxylic acid cycle"/>
    <property type="evidence" value="ECO:0007669"/>
    <property type="project" value="TreeGrafter"/>
</dbReference>
<reference evidence="8 9" key="1">
    <citation type="submission" date="2018-10" db="EMBL/GenBank/DDBJ databases">
        <title>Comparative functional genomics of the obligate endosymbiont Buchnera aphidicola.</title>
        <authorList>
            <person name="Chong R.A."/>
        </authorList>
    </citation>
    <scope>NUCLEOTIDE SEQUENCE [LARGE SCALE GENOMIC DNA]</scope>
    <source>
        <strain evidence="8 9">Tma</strain>
    </source>
</reference>
<dbReference type="GO" id="GO:0005829">
    <property type="term" value="C:cytosol"/>
    <property type="evidence" value="ECO:0007669"/>
    <property type="project" value="TreeGrafter"/>
</dbReference>
<protein>
    <recommendedName>
        <fullName evidence="4">oxoglutarate dehydrogenase (succinyl-transferring)</fullName>
        <ecNumber evidence="4">1.2.4.2</ecNumber>
    </recommendedName>
</protein>
<dbReference type="CDD" id="cd02016">
    <property type="entry name" value="TPP_E1_OGDC_like"/>
    <property type="match status" value="1"/>
</dbReference>
<evidence type="ECO:0000259" key="7">
    <source>
        <dbReference type="SMART" id="SM00861"/>
    </source>
</evidence>
<dbReference type="InterPro" id="IPR042179">
    <property type="entry name" value="KGD_C_sf"/>
</dbReference>
<dbReference type="PANTHER" id="PTHR23152:SF4">
    <property type="entry name" value="2-OXOADIPATE DEHYDROGENASE COMPLEX COMPONENT E1"/>
    <property type="match status" value="1"/>
</dbReference>
<evidence type="ECO:0000256" key="3">
    <source>
        <dbReference type="ARBA" id="ARBA00006936"/>
    </source>
</evidence>
<dbReference type="EC" id="1.2.4.2" evidence="4"/>
<dbReference type="RefSeq" id="WP_158349467.1">
    <property type="nucleotide sequence ID" value="NZ_CP032996.1"/>
</dbReference>
<evidence type="ECO:0000256" key="1">
    <source>
        <dbReference type="ARBA" id="ARBA00001964"/>
    </source>
</evidence>
<evidence type="ECO:0000256" key="5">
    <source>
        <dbReference type="ARBA" id="ARBA00023002"/>
    </source>
</evidence>
<gene>
    <name evidence="8" type="ORF">D9V81_01050</name>
</gene>
<dbReference type="GO" id="GO:0045252">
    <property type="term" value="C:oxoglutarate dehydrogenase complex"/>
    <property type="evidence" value="ECO:0007669"/>
    <property type="project" value="TreeGrafter"/>
</dbReference>
<comment type="function">
    <text evidence="2">E1 component of the 2-oxoglutarate dehydrogenase (OGDH) complex which catalyzes the decarboxylation of 2-oxoglutarate, the first step in the conversion of 2-oxoglutarate to succinyl-CoA and CO(2).</text>
</comment>
<dbReference type="Gene3D" id="3.40.50.12470">
    <property type="match status" value="1"/>
</dbReference>
<comment type="similarity">
    <text evidence="3">Belongs to the alpha-ketoglutarate dehydrogenase family.</text>
</comment>
<comment type="cofactor">
    <cofactor evidence="1">
        <name>thiamine diphosphate</name>
        <dbReference type="ChEBI" id="CHEBI:58937"/>
    </cofactor>
</comment>
<name>A0A4D6YG81_9GAMM</name>
<dbReference type="Gene3D" id="3.40.50.970">
    <property type="match status" value="1"/>
</dbReference>
<dbReference type="NCBIfam" id="NF008907">
    <property type="entry name" value="PRK12270.1"/>
    <property type="match status" value="1"/>
</dbReference>
<dbReference type="PANTHER" id="PTHR23152">
    <property type="entry name" value="2-OXOGLUTARATE DEHYDROGENASE"/>
    <property type="match status" value="1"/>
</dbReference>
<evidence type="ECO:0000256" key="6">
    <source>
        <dbReference type="ARBA" id="ARBA00023052"/>
    </source>
</evidence>